<dbReference type="AlphaFoldDB" id="A0A8T2J6H8"/>
<keyword evidence="17" id="KW-1185">Reference proteome</keyword>
<dbReference type="PROSITE" id="PS00232">
    <property type="entry name" value="CADHERIN_1"/>
    <property type="match status" value="2"/>
</dbReference>
<feature type="compositionally biased region" description="Basic and acidic residues" evidence="12">
    <location>
        <begin position="924"/>
        <end position="933"/>
    </location>
</feature>
<organism evidence="16 17">
    <name type="scientific">Hymenochirus boettgeri</name>
    <name type="common">Congo dwarf clawed frog</name>
    <dbReference type="NCBI Taxonomy" id="247094"/>
    <lineage>
        <taxon>Eukaryota</taxon>
        <taxon>Metazoa</taxon>
        <taxon>Chordata</taxon>
        <taxon>Craniata</taxon>
        <taxon>Vertebrata</taxon>
        <taxon>Euteleostomi</taxon>
        <taxon>Amphibia</taxon>
        <taxon>Batrachia</taxon>
        <taxon>Anura</taxon>
        <taxon>Pipoidea</taxon>
        <taxon>Pipidae</taxon>
        <taxon>Pipinae</taxon>
        <taxon>Hymenochirus</taxon>
    </lineage>
</organism>
<dbReference type="InterPro" id="IPR020894">
    <property type="entry name" value="Cadherin_CS"/>
</dbReference>
<dbReference type="PRINTS" id="PR00205">
    <property type="entry name" value="CADHERIN"/>
</dbReference>
<dbReference type="InterPro" id="IPR013164">
    <property type="entry name" value="Cadherin_N"/>
</dbReference>
<dbReference type="Gene3D" id="2.60.40.60">
    <property type="entry name" value="Cadherins"/>
    <property type="match status" value="6"/>
</dbReference>
<dbReference type="PANTHER" id="PTHR24028:SF42">
    <property type="entry name" value="PROTOCADHERIN-12"/>
    <property type="match status" value="1"/>
</dbReference>
<feature type="domain" description="Cadherin" evidence="15">
    <location>
        <begin position="461"/>
        <end position="570"/>
    </location>
</feature>
<gene>
    <name evidence="16" type="ORF">GDO86_005240</name>
</gene>
<evidence type="ECO:0000256" key="1">
    <source>
        <dbReference type="ARBA" id="ARBA00004251"/>
    </source>
</evidence>
<evidence type="ECO:0000256" key="8">
    <source>
        <dbReference type="ARBA" id="ARBA00022989"/>
    </source>
</evidence>
<dbReference type="PANTHER" id="PTHR24028">
    <property type="entry name" value="CADHERIN-87A"/>
    <property type="match status" value="1"/>
</dbReference>
<feature type="chain" id="PRO_5035860179" description="Cadherin domain-containing protein" evidence="14">
    <location>
        <begin position="23"/>
        <end position="1170"/>
    </location>
</feature>
<evidence type="ECO:0000256" key="4">
    <source>
        <dbReference type="ARBA" id="ARBA00022729"/>
    </source>
</evidence>
<evidence type="ECO:0000259" key="15">
    <source>
        <dbReference type="PROSITE" id="PS50268"/>
    </source>
</evidence>
<dbReference type="SUPFAM" id="SSF49313">
    <property type="entry name" value="Cadherin-like"/>
    <property type="match status" value="5"/>
</dbReference>
<dbReference type="OrthoDB" id="6252479at2759"/>
<keyword evidence="9 13" id="KW-0472">Membrane</keyword>
<keyword evidence="10" id="KW-0325">Glycoprotein</keyword>
<feature type="domain" description="Cadherin" evidence="15">
    <location>
        <begin position="133"/>
        <end position="241"/>
    </location>
</feature>
<feature type="signal peptide" evidence="14">
    <location>
        <begin position="1"/>
        <end position="22"/>
    </location>
</feature>
<feature type="region of interest" description="Disordered" evidence="12">
    <location>
        <begin position="978"/>
        <end position="1020"/>
    </location>
</feature>
<dbReference type="FunFam" id="2.60.40.60:FF:000003">
    <property type="entry name" value="Protocadherin alpha 2"/>
    <property type="match status" value="1"/>
</dbReference>
<evidence type="ECO:0000256" key="6">
    <source>
        <dbReference type="ARBA" id="ARBA00022837"/>
    </source>
</evidence>
<keyword evidence="4 14" id="KW-0732">Signal</keyword>
<dbReference type="Pfam" id="PF00028">
    <property type="entry name" value="Cadherin"/>
    <property type="match status" value="4"/>
</dbReference>
<dbReference type="EMBL" id="JAACNH010000006">
    <property type="protein sequence ID" value="KAG8438978.1"/>
    <property type="molecule type" value="Genomic_DNA"/>
</dbReference>
<evidence type="ECO:0000256" key="2">
    <source>
        <dbReference type="ARBA" id="ARBA00022475"/>
    </source>
</evidence>
<dbReference type="SMART" id="SM00112">
    <property type="entry name" value="CA"/>
    <property type="match status" value="6"/>
</dbReference>
<keyword evidence="2" id="KW-1003">Cell membrane</keyword>
<evidence type="ECO:0000256" key="13">
    <source>
        <dbReference type="SAM" id="Phobius"/>
    </source>
</evidence>
<dbReference type="PROSITE" id="PS50268">
    <property type="entry name" value="CADHERIN_2"/>
    <property type="match status" value="6"/>
</dbReference>
<evidence type="ECO:0000256" key="10">
    <source>
        <dbReference type="ARBA" id="ARBA00023180"/>
    </source>
</evidence>
<keyword evidence="6 11" id="KW-0106">Calcium</keyword>
<dbReference type="InterPro" id="IPR050174">
    <property type="entry name" value="Protocadherin/Cadherin-CA"/>
</dbReference>
<evidence type="ECO:0000256" key="3">
    <source>
        <dbReference type="ARBA" id="ARBA00022692"/>
    </source>
</evidence>
<evidence type="ECO:0000313" key="16">
    <source>
        <dbReference type="EMBL" id="KAG8438978.1"/>
    </source>
</evidence>
<feature type="transmembrane region" description="Helical" evidence="13">
    <location>
        <begin position="724"/>
        <end position="748"/>
    </location>
</feature>
<sequence length="1170" mass="130003">MIVHIPIWRTLVLLSICFLCKGICQNSASSMVRFRSQEEVAMHTTIGKISDVPGWRVEENEEFKLIQEPKSFPVDVGLRDGTITTTGRLDREELCKPHGHCLLTFDVLATKALSLVHVEIEVLDINDNEPKFLKSELDLEISESASIRHRIPLDRAYDPDSGSNALKGYTLSQNEHFTLNVISNSDGIKHPELLVIKELDREMQSSYDLVLTAIDGGVPQKSGTTLVRINVLDSNDNSPTFTESSVILEVSEDTLPGTLLLDLTATDPDQGPNGEIEFSFSKHTPRHVLSMFSIDPKKGEITLKQSLDHEDRRSFELNVQANDLGPNPIPTHCKVLIKVVDINDHAPDIQVKWASQDSHEIMVSESVPLGSFVALVMANDPDSGTNGQVDCHLIQEYTHFKLQRTNGNSYILLTNAILDREKWEEYNLTIQAEDQGIPSFSTKKSLKIRVTDANDNYPVFERLSYQVSLDENNVPNTHLLTVHALDCDRDANSEVTYSIVDSFVSGSPISTFVSIHSATGEIYALQPLDYEKIKVINFYIKAEDNGSPRLSSNASVRVSLRDLNDNSPIIVQPPLKRGYASITVLVNAETGLPLSSMEVNNIPALTHPTPDKILGTHNSLTTENHNIYPVLQVVAKDADSDHNAKLVYELGDSNHGLFSIDNYLGQIFVNTTNASNLIGSTLELQIYVKDNGVPQLETKANLKVLFGSHLDHLKNSASGFGGGLSISMVIVICLACLLAASLLVLALLMSFCRVDRKDNRAYNCREEESAYTHQPRRPQRQIHKADIHVVPVIRGRQQHPGSPDDSKETLDDDVLHTPFHLTPTLYRTLRNQHNHEVLNEDVQDAEQSFSLPPSVCRTLQYQRQRSCSRENLQDFHSTLPAPSKTLKNPGSPWVGLAGPPSCSEPLLYNKRDALPATSPTLRRQRNEKESSREQILRSLVRLSMAALAEKEAVELTMQSPHVQQISELLSLLHKGQVHPKTLHRGNKYSSKANRSTGQEVDWQSTKDSGNGESEAGDLDFDLDPGVDFPGSQHILEGSLETMLLGTSSGPENNRLCDLDPGWIARLSLPVNNNYKDNIFTPNVQMTQQLPITAEEREELRTFLTFGKPSDGSQDNRLASTFLSEMSSLFEMLLSQKANSHGEPASEVLMRLSACNKTLAAESSRIDDIRN</sequence>
<comment type="caution">
    <text evidence="16">The sequence shown here is derived from an EMBL/GenBank/DDBJ whole genome shotgun (WGS) entry which is preliminary data.</text>
</comment>
<dbReference type="FunFam" id="2.60.40.60:FF:000007">
    <property type="entry name" value="Protocadherin alpha 2"/>
    <property type="match status" value="1"/>
</dbReference>
<keyword evidence="5" id="KW-0677">Repeat</keyword>
<evidence type="ECO:0000256" key="11">
    <source>
        <dbReference type="PROSITE-ProRule" id="PRU00043"/>
    </source>
</evidence>
<evidence type="ECO:0000256" key="12">
    <source>
        <dbReference type="SAM" id="MobiDB-lite"/>
    </source>
</evidence>
<keyword evidence="8 13" id="KW-1133">Transmembrane helix</keyword>
<feature type="domain" description="Cadherin" evidence="15">
    <location>
        <begin position="242"/>
        <end position="349"/>
    </location>
</feature>
<comment type="subcellular location">
    <subcellularLocation>
        <location evidence="1">Cell membrane</location>
        <topology evidence="1">Single-pass type I membrane protein</topology>
    </subcellularLocation>
</comment>
<dbReference type="GO" id="GO:0005886">
    <property type="term" value="C:plasma membrane"/>
    <property type="evidence" value="ECO:0007669"/>
    <property type="project" value="UniProtKB-SubCell"/>
</dbReference>
<accession>A0A8T2J6H8</accession>
<dbReference type="InterPro" id="IPR015919">
    <property type="entry name" value="Cadherin-like_sf"/>
</dbReference>
<keyword evidence="3 13" id="KW-0812">Transmembrane</keyword>
<evidence type="ECO:0000256" key="14">
    <source>
        <dbReference type="SAM" id="SignalP"/>
    </source>
</evidence>
<dbReference type="FunFam" id="2.60.40.60:FF:000001">
    <property type="entry name" value="Protocadherin alpha 2"/>
    <property type="match status" value="1"/>
</dbReference>
<dbReference type="FunFam" id="2.60.40.60:FF:000002">
    <property type="entry name" value="Protocadherin alpha 2"/>
    <property type="match status" value="1"/>
</dbReference>
<feature type="region of interest" description="Disordered" evidence="12">
    <location>
        <begin position="914"/>
        <end position="933"/>
    </location>
</feature>
<evidence type="ECO:0000256" key="7">
    <source>
        <dbReference type="ARBA" id="ARBA00022889"/>
    </source>
</evidence>
<keyword evidence="7" id="KW-0130">Cell adhesion</keyword>
<reference evidence="16" key="1">
    <citation type="thesis" date="2020" institute="ProQuest LLC" country="789 East Eisenhower Parkway, Ann Arbor, MI, USA">
        <title>Comparative Genomics and Chromosome Evolution.</title>
        <authorList>
            <person name="Mudd A.B."/>
        </authorList>
    </citation>
    <scope>NUCLEOTIDE SEQUENCE</scope>
    <source>
        <strain evidence="16">Female2</strain>
        <tissue evidence="16">Blood</tissue>
    </source>
</reference>
<feature type="compositionally biased region" description="Polar residues" evidence="12">
    <location>
        <begin position="987"/>
        <end position="1011"/>
    </location>
</feature>
<evidence type="ECO:0000313" key="17">
    <source>
        <dbReference type="Proteomes" id="UP000812440"/>
    </source>
</evidence>
<dbReference type="GO" id="GO:0007156">
    <property type="term" value="P:homophilic cell adhesion via plasma membrane adhesion molecules"/>
    <property type="evidence" value="ECO:0007669"/>
    <property type="project" value="InterPro"/>
</dbReference>
<evidence type="ECO:0000256" key="5">
    <source>
        <dbReference type="ARBA" id="ARBA00022737"/>
    </source>
</evidence>
<feature type="domain" description="Cadherin" evidence="15">
    <location>
        <begin position="355"/>
        <end position="460"/>
    </location>
</feature>
<evidence type="ECO:0000256" key="9">
    <source>
        <dbReference type="ARBA" id="ARBA00023136"/>
    </source>
</evidence>
<feature type="domain" description="Cadherin" evidence="15">
    <location>
        <begin position="630"/>
        <end position="720"/>
    </location>
</feature>
<protein>
    <recommendedName>
        <fullName evidence="15">Cadherin domain-containing protein</fullName>
    </recommendedName>
</protein>
<proteinExistence type="predicted"/>
<name>A0A8T2J6H8_9PIPI</name>
<feature type="domain" description="Cadherin" evidence="15">
    <location>
        <begin position="63"/>
        <end position="132"/>
    </location>
</feature>
<dbReference type="Proteomes" id="UP000812440">
    <property type="component" value="Chromosome 3"/>
</dbReference>
<dbReference type="GO" id="GO:0005509">
    <property type="term" value="F:calcium ion binding"/>
    <property type="evidence" value="ECO:0007669"/>
    <property type="project" value="UniProtKB-UniRule"/>
</dbReference>
<dbReference type="CDD" id="cd11304">
    <property type="entry name" value="Cadherin_repeat"/>
    <property type="match status" value="6"/>
</dbReference>
<dbReference type="InterPro" id="IPR002126">
    <property type="entry name" value="Cadherin-like_dom"/>
</dbReference>
<dbReference type="Pfam" id="PF08266">
    <property type="entry name" value="Cadherin_2"/>
    <property type="match status" value="1"/>
</dbReference>